<organism evidence="1 2">
    <name type="scientific">Massilia eburnea</name>
    <dbReference type="NCBI Taxonomy" id="1776165"/>
    <lineage>
        <taxon>Bacteria</taxon>
        <taxon>Pseudomonadati</taxon>
        <taxon>Pseudomonadota</taxon>
        <taxon>Betaproteobacteria</taxon>
        <taxon>Burkholderiales</taxon>
        <taxon>Oxalobacteraceae</taxon>
        <taxon>Telluria group</taxon>
        <taxon>Massilia</taxon>
    </lineage>
</organism>
<evidence type="ECO:0000313" key="1">
    <source>
        <dbReference type="EMBL" id="MTW13109.1"/>
    </source>
</evidence>
<accession>A0A6L6QLD3</accession>
<sequence>MHVLIVLGIVVLLVVLFYKSTNQYVQPAGSQGPAPAQAMGGNAPPVQIGWVSNGKLFVQGGYGAVQEITSPYAQQAMDRAERSREKNAWKKDTAFGVAAHGNYRDFERDTDPILISSARFTSEGKLLYFQADHGMGGLFSYDLASGHEERLLHRQQLQLQDMNLSPSGQMIYCTMQSRGGASHIASMSVSGDGLRELTGGDTIDSAPTAVPGDDGVVIYQSAGIARNQQGGWAGVGHVTLQELNTTTGRVTPVLEDPRYDFLSPRVAADGALFFIRRPYEPPQYNAGNVVLDTIFFPFRLLRAVFHYLNFFSLMYSRKPLTGAGGTPMQADMKNIMLQGKRIDAERALRREASIGGIPSLVPSSWQLVRRTRNGGESVVASNVSSFDMTPNGTIVYSNGRGMFALDAQGRSSLVTQGDLVGAVLVRDAAAG</sequence>
<dbReference type="RefSeq" id="WP_155456037.1">
    <property type="nucleotide sequence ID" value="NZ_WNKX01000019.1"/>
</dbReference>
<proteinExistence type="predicted"/>
<dbReference type="SUPFAM" id="SSF82171">
    <property type="entry name" value="DPP6 N-terminal domain-like"/>
    <property type="match status" value="1"/>
</dbReference>
<evidence type="ECO:0000313" key="2">
    <source>
        <dbReference type="Proteomes" id="UP000472320"/>
    </source>
</evidence>
<dbReference type="AlphaFoldDB" id="A0A6L6QLD3"/>
<dbReference type="Proteomes" id="UP000472320">
    <property type="component" value="Unassembled WGS sequence"/>
</dbReference>
<dbReference type="InterPro" id="IPR011042">
    <property type="entry name" value="6-blade_b-propeller_TolB-like"/>
</dbReference>
<reference evidence="1 2" key="1">
    <citation type="submission" date="2019-11" db="EMBL/GenBank/DDBJ databases">
        <title>Type strains purchased from KCTC, JCM and DSMZ.</title>
        <authorList>
            <person name="Lu H."/>
        </authorList>
    </citation>
    <scope>NUCLEOTIDE SEQUENCE [LARGE SCALE GENOMIC DNA]</scope>
    <source>
        <strain evidence="1 2">JCM 31587</strain>
    </source>
</reference>
<name>A0A6L6QLD3_9BURK</name>
<dbReference type="Gene3D" id="2.120.10.30">
    <property type="entry name" value="TolB, C-terminal domain"/>
    <property type="match status" value="1"/>
</dbReference>
<gene>
    <name evidence="1" type="ORF">GM658_21100</name>
</gene>
<comment type="caution">
    <text evidence="1">The sequence shown here is derived from an EMBL/GenBank/DDBJ whole genome shotgun (WGS) entry which is preliminary data.</text>
</comment>
<protein>
    <submittedName>
        <fullName evidence="1">Uncharacterized protein</fullName>
    </submittedName>
</protein>
<dbReference type="OrthoDB" id="8879187at2"/>
<dbReference type="EMBL" id="WNKX01000019">
    <property type="protein sequence ID" value="MTW13109.1"/>
    <property type="molecule type" value="Genomic_DNA"/>
</dbReference>
<keyword evidence="2" id="KW-1185">Reference proteome</keyword>